<dbReference type="GeneID" id="98401712"/>
<dbReference type="InterPro" id="IPR031893">
    <property type="entry name" value="Phage_tail_APC"/>
</dbReference>
<organism evidence="2 3">
    <name type="scientific">Cupriavidus basilensis</name>
    <dbReference type="NCBI Taxonomy" id="68895"/>
    <lineage>
        <taxon>Bacteria</taxon>
        <taxon>Pseudomonadati</taxon>
        <taxon>Pseudomonadota</taxon>
        <taxon>Betaproteobacteria</taxon>
        <taxon>Burkholderiales</taxon>
        <taxon>Burkholderiaceae</taxon>
        <taxon>Cupriavidus</taxon>
    </lineage>
</organism>
<reference evidence="2 3" key="1">
    <citation type="submission" date="2020-10" db="EMBL/GenBank/DDBJ databases">
        <title>Complete genome sequence of Cupriavidus basilensis CCUG 49340T.</title>
        <authorList>
            <person name="Salva-Serra F."/>
            <person name="Donoso R.A."/>
            <person name="Cho K.H."/>
            <person name="Yoo J.A."/>
            <person name="Lee K."/>
            <person name="Yoon S.-H."/>
            <person name="Perez-Pantoja D."/>
            <person name="Moore E.R.B."/>
        </authorList>
    </citation>
    <scope>NUCLEOTIDE SEQUENCE [LARGE SCALE GENOMIC DNA]</scope>
    <source>
        <strain evidence="3">CCUG 49340</strain>
    </source>
</reference>
<dbReference type="AlphaFoldDB" id="A0A643G4H6"/>
<feature type="domain" description="Phage tail assembly chaperone-like" evidence="1">
    <location>
        <begin position="75"/>
        <end position="130"/>
    </location>
</feature>
<dbReference type="Gene3D" id="6.10.140.1310">
    <property type="match status" value="1"/>
</dbReference>
<name>A0A643G4H6_9BURK</name>
<dbReference type="Proteomes" id="UP000397656">
    <property type="component" value="Chromosome 1"/>
</dbReference>
<gene>
    <name evidence="2" type="ORF">F7R26_012410</name>
</gene>
<evidence type="ECO:0000313" key="2">
    <source>
        <dbReference type="EMBL" id="QOT75045.1"/>
    </source>
</evidence>
<dbReference type="Pfam" id="PF16778">
    <property type="entry name" value="Phage_tail_APC"/>
    <property type="match status" value="1"/>
</dbReference>
<accession>A0A643G4H6</accession>
<dbReference type="EMBL" id="CP062803">
    <property type="protein sequence ID" value="QOT75045.1"/>
    <property type="molecule type" value="Genomic_DNA"/>
</dbReference>
<evidence type="ECO:0000313" key="3">
    <source>
        <dbReference type="Proteomes" id="UP000397656"/>
    </source>
</evidence>
<protein>
    <submittedName>
        <fullName evidence="2">Phage tail assembly chaperone</fullName>
    </submittedName>
</protein>
<proteinExistence type="predicted"/>
<evidence type="ECO:0000259" key="1">
    <source>
        <dbReference type="Pfam" id="PF16778"/>
    </source>
</evidence>
<dbReference type="RefSeq" id="WP_150983294.1">
    <property type="nucleotide sequence ID" value="NZ_CP062803.1"/>
</dbReference>
<sequence length="131" mass="14217">MKTFYSKSTGGLYPEDLQDAYEAAGTWPDDLVEVPPEIYATLMEAQSAGRVIIADAAGNPVAVDRPAPSDADLAVTARARRDGLLRDSDWTQLPDVPAATKEKFVAYRQALRDAPEQTGFPQSIEWPPAPV</sequence>